<evidence type="ECO:0000256" key="4">
    <source>
        <dbReference type="ARBA" id="ARBA00023136"/>
    </source>
</evidence>
<feature type="transmembrane region" description="Helical" evidence="5">
    <location>
        <begin position="38"/>
        <end position="57"/>
    </location>
</feature>
<dbReference type="InterPro" id="IPR003844">
    <property type="entry name" value="UPF0060"/>
</dbReference>
<accession>A0A812EW26</accession>
<keyword evidence="1" id="KW-1003">Cell membrane</keyword>
<evidence type="ECO:0000313" key="6">
    <source>
        <dbReference type="EMBL" id="CAE6495116.1"/>
    </source>
</evidence>
<dbReference type="RefSeq" id="WP_420887597.1">
    <property type="nucleotide sequence ID" value="NZ_CAJNAQ010000005.1"/>
</dbReference>
<evidence type="ECO:0008006" key="8">
    <source>
        <dbReference type="Google" id="ProtNLM"/>
    </source>
</evidence>
<evidence type="ECO:0000256" key="1">
    <source>
        <dbReference type="ARBA" id="ARBA00022475"/>
    </source>
</evidence>
<dbReference type="Gene3D" id="1.10.3730.20">
    <property type="match status" value="1"/>
</dbReference>
<dbReference type="PANTHER" id="PTHR36116">
    <property type="entry name" value="UPF0060 MEMBRANE PROTEIN YNFA"/>
    <property type="match status" value="1"/>
</dbReference>
<protein>
    <recommendedName>
        <fullName evidence="8">YnfA family protein</fullName>
    </recommendedName>
</protein>
<keyword evidence="3 5" id="KW-1133">Transmembrane helix</keyword>
<dbReference type="PANTHER" id="PTHR36116:SF1">
    <property type="entry name" value="UPF0060 MEMBRANE PROTEIN YNFA"/>
    <property type="match status" value="1"/>
</dbReference>
<dbReference type="GO" id="GO:0005886">
    <property type="term" value="C:plasma membrane"/>
    <property type="evidence" value="ECO:0007669"/>
    <property type="project" value="TreeGrafter"/>
</dbReference>
<evidence type="ECO:0000256" key="5">
    <source>
        <dbReference type="SAM" id="Phobius"/>
    </source>
</evidence>
<feature type="transmembrane region" description="Helical" evidence="5">
    <location>
        <begin position="12"/>
        <end position="31"/>
    </location>
</feature>
<dbReference type="InterPro" id="IPR037185">
    <property type="entry name" value="EmrE-like"/>
</dbReference>
<keyword evidence="2 5" id="KW-0812">Transmembrane</keyword>
<dbReference type="AlphaFoldDB" id="A0A812EW26"/>
<keyword evidence="4 5" id="KW-0472">Membrane</keyword>
<dbReference type="Pfam" id="PF02694">
    <property type="entry name" value="UPF0060"/>
    <property type="match status" value="1"/>
</dbReference>
<organism evidence="6 7">
    <name type="scientific">Candidatus Nitrosotenuis uzonensis</name>
    <dbReference type="NCBI Taxonomy" id="1407055"/>
    <lineage>
        <taxon>Archaea</taxon>
        <taxon>Nitrososphaerota</taxon>
        <taxon>Candidatus Nitrosotenuis</taxon>
    </lineage>
</organism>
<proteinExistence type="predicted"/>
<sequence length="59" mass="6792">MPTLQPAEFGRVYATYGGIFVIMSVIWGYWIDKKKPDRYEIAGSIVVLIGVAIMFYYPR</sequence>
<evidence type="ECO:0000256" key="2">
    <source>
        <dbReference type="ARBA" id="ARBA00022692"/>
    </source>
</evidence>
<dbReference type="Proteomes" id="UP000655759">
    <property type="component" value="Unassembled WGS sequence"/>
</dbReference>
<comment type="caution">
    <text evidence="6">The sequence shown here is derived from an EMBL/GenBank/DDBJ whole genome shotgun (WGS) entry which is preliminary data.</text>
</comment>
<dbReference type="EMBL" id="CAJNAQ010000005">
    <property type="protein sequence ID" value="CAE6495116.1"/>
    <property type="molecule type" value="Genomic_DNA"/>
</dbReference>
<gene>
    <name evidence="6" type="ORF">NUZ5A_50372</name>
</gene>
<evidence type="ECO:0000313" key="7">
    <source>
        <dbReference type="Proteomes" id="UP000655759"/>
    </source>
</evidence>
<reference evidence="6" key="1">
    <citation type="submission" date="2021-02" db="EMBL/GenBank/DDBJ databases">
        <authorList>
            <person name="Han P."/>
        </authorList>
    </citation>
    <scope>NUCLEOTIDE SEQUENCE</scope>
    <source>
        <strain evidence="6">Candidatus Nitrosotenuis uzonensis 5A</strain>
    </source>
</reference>
<name>A0A812EW26_9ARCH</name>
<dbReference type="SUPFAM" id="SSF103481">
    <property type="entry name" value="Multidrug resistance efflux transporter EmrE"/>
    <property type="match status" value="1"/>
</dbReference>
<evidence type="ECO:0000256" key="3">
    <source>
        <dbReference type="ARBA" id="ARBA00022989"/>
    </source>
</evidence>